<organism evidence="2 3">
    <name type="scientific">Solea senegalensis</name>
    <name type="common">Senegalese sole</name>
    <dbReference type="NCBI Taxonomy" id="28829"/>
    <lineage>
        <taxon>Eukaryota</taxon>
        <taxon>Metazoa</taxon>
        <taxon>Chordata</taxon>
        <taxon>Craniata</taxon>
        <taxon>Vertebrata</taxon>
        <taxon>Euteleostomi</taxon>
        <taxon>Actinopterygii</taxon>
        <taxon>Neopterygii</taxon>
        <taxon>Teleostei</taxon>
        <taxon>Neoteleostei</taxon>
        <taxon>Acanthomorphata</taxon>
        <taxon>Carangaria</taxon>
        <taxon>Pleuronectiformes</taxon>
        <taxon>Pleuronectoidei</taxon>
        <taxon>Soleidae</taxon>
        <taxon>Solea</taxon>
    </lineage>
</organism>
<reference evidence="2 3" key="1">
    <citation type="journal article" date="2021" name="Sci. Rep.">
        <title>Chromosome anchoring in Senegalese sole (Solea senegalensis) reveals sex-associated markers and genome rearrangements in flatfish.</title>
        <authorList>
            <person name="Guerrero-Cozar I."/>
            <person name="Gomez-Garrido J."/>
            <person name="Berbel C."/>
            <person name="Martinez-Blanch J.F."/>
            <person name="Alioto T."/>
            <person name="Claros M.G."/>
            <person name="Gagnaire P.A."/>
            <person name="Manchado M."/>
        </authorList>
    </citation>
    <scope>NUCLEOTIDE SEQUENCE [LARGE SCALE GENOMIC DNA]</scope>
    <source>
        <strain evidence="2">Sse05_10M</strain>
    </source>
</reference>
<sequence length="90" mass="9787">MTSSHPKAGEAAAVRELEAKQAIFTEKSCENRAPRAQTPLPHTGCVLPSTVRITAAPCRSVMMPLEETLTDTQKRRPVLVHNDHSTSSAH</sequence>
<comment type="caution">
    <text evidence="2">The sequence shown here is derived from an EMBL/GenBank/DDBJ whole genome shotgun (WGS) entry which is preliminary data.</text>
</comment>
<name>A0AAV6SVW0_SOLSE</name>
<feature type="region of interest" description="Disordered" evidence="1">
    <location>
        <begin position="67"/>
        <end position="90"/>
    </location>
</feature>
<evidence type="ECO:0000313" key="2">
    <source>
        <dbReference type="EMBL" id="KAG7521691.1"/>
    </source>
</evidence>
<dbReference type="EMBL" id="JAGKHQ010000002">
    <property type="protein sequence ID" value="KAG7521691.1"/>
    <property type="molecule type" value="Genomic_DNA"/>
</dbReference>
<protein>
    <submittedName>
        <fullName evidence="2">Uncharacterized protein</fullName>
    </submittedName>
</protein>
<accession>A0AAV6SVW0</accession>
<keyword evidence="3" id="KW-1185">Reference proteome</keyword>
<evidence type="ECO:0000256" key="1">
    <source>
        <dbReference type="SAM" id="MobiDB-lite"/>
    </source>
</evidence>
<dbReference type="Proteomes" id="UP000693946">
    <property type="component" value="Linkage Group LG10"/>
</dbReference>
<evidence type="ECO:0000313" key="3">
    <source>
        <dbReference type="Proteomes" id="UP000693946"/>
    </source>
</evidence>
<proteinExistence type="predicted"/>
<gene>
    <name evidence="2" type="ORF">JOB18_004391</name>
</gene>
<dbReference type="AlphaFoldDB" id="A0AAV6SVW0"/>